<sequence>MRCFRDASTVPDFGKEEIPIIAMTHVTAGRKKNGMKEKGRSEETGYIHWARDNAYGRKWRRYL</sequence>
<dbReference type="AlphaFoldDB" id="G9P319"/>
<reference evidence="1 2" key="1">
    <citation type="journal article" date="2011" name="Genome Biol.">
        <title>Comparative genome sequence analysis underscores mycoparasitism as the ancestral life style of Trichoderma.</title>
        <authorList>
            <person name="Kubicek C.P."/>
            <person name="Herrera-Estrella A."/>
            <person name="Seidl-Seiboth V."/>
            <person name="Martinez D.A."/>
            <person name="Druzhinina I.S."/>
            <person name="Thon M."/>
            <person name="Zeilinger S."/>
            <person name="Casas-Flores S."/>
            <person name="Horwitz B.A."/>
            <person name="Mukherjee P.K."/>
            <person name="Mukherjee M."/>
            <person name="Kredics L."/>
            <person name="Alcaraz L.D."/>
            <person name="Aerts A."/>
            <person name="Antal Z."/>
            <person name="Atanasova L."/>
            <person name="Cervantes-Badillo M.G."/>
            <person name="Challacombe J."/>
            <person name="Chertkov O."/>
            <person name="McCluskey K."/>
            <person name="Coulpier F."/>
            <person name="Deshpande N."/>
            <person name="von Doehren H."/>
            <person name="Ebbole D.J."/>
            <person name="Esquivel-Naranjo E.U."/>
            <person name="Fekete E."/>
            <person name="Flipphi M."/>
            <person name="Glaser F."/>
            <person name="Gomez-Rodriguez E.Y."/>
            <person name="Gruber S."/>
            <person name="Han C."/>
            <person name="Henrissat B."/>
            <person name="Hermosa R."/>
            <person name="Hernandez-Onate M."/>
            <person name="Karaffa L."/>
            <person name="Kosti I."/>
            <person name="Le Crom S."/>
            <person name="Lindquist E."/>
            <person name="Lucas S."/>
            <person name="Luebeck M."/>
            <person name="Luebeck P.S."/>
            <person name="Margeot A."/>
            <person name="Metz B."/>
            <person name="Misra M."/>
            <person name="Nevalainen H."/>
            <person name="Omann M."/>
            <person name="Packer N."/>
            <person name="Perrone G."/>
            <person name="Uresti-Rivera E.E."/>
            <person name="Salamov A."/>
            <person name="Schmoll M."/>
            <person name="Seiboth B."/>
            <person name="Shapiro H."/>
            <person name="Sukno S."/>
            <person name="Tamayo-Ramos J.A."/>
            <person name="Tisch D."/>
            <person name="Wiest A."/>
            <person name="Wilkinson H.H."/>
            <person name="Zhang M."/>
            <person name="Coutinho P.M."/>
            <person name="Kenerley C.M."/>
            <person name="Monte E."/>
            <person name="Baker S.E."/>
            <person name="Grigoriev I.V."/>
        </authorList>
    </citation>
    <scope>NUCLEOTIDE SEQUENCE [LARGE SCALE GENOMIC DNA]</scope>
    <source>
        <strain evidence="2">ATCC 20476 / IMI 206040</strain>
    </source>
</reference>
<evidence type="ECO:0000313" key="2">
    <source>
        <dbReference type="Proteomes" id="UP000005426"/>
    </source>
</evidence>
<gene>
    <name evidence="1" type="ORF">TRIATDRAFT_300836</name>
</gene>
<accession>G9P319</accession>
<proteinExistence type="predicted"/>
<organism evidence="1 2">
    <name type="scientific">Hypocrea atroviridis (strain ATCC 20476 / IMI 206040)</name>
    <name type="common">Trichoderma atroviride</name>
    <dbReference type="NCBI Taxonomy" id="452589"/>
    <lineage>
        <taxon>Eukaryota</taxon>
        <taxon>Fungi</taxon>
        <taxon>Dikarya</taxon>
        <taxon>Ascomycota</taxon>
        <taxon>Pezizomycotina</taxon>
        <taxon>Sordariomycetes</taxon>
        <taxon>Hypocreomycetidae</taxon>
        <taxon>Hypocreales</taxon>
        <taxon>Hypocreaceae</taxon>
        <taxon>Trichoderma</taxon>
    </lineage>
</organism>
<protein>
    <submittedName>
        <fullName evidence="1">Uncharacterized protein</fullName>
    </submittedName>
</protein>
<comment type="caution">
    <text evidence="1">The sequence shown here is derived from an EMBL/GenBank/DDBJ whole genome shotgun (WGS) entry which is preliminary data.</text>
</comment>
<keyword evidence="2" id="KW-1185">Reference proteome</keyword>
<dbReference type="HOGENOM" id="CLU_2886098_0_0_1"/>
<evidence type="ECO:0000313" key="1">
    <source>
        <dbReference type="EMBL" id="EHK42790.1"/>
    </source>
</evidence>
<name>G9P319_HYPAI</name>
<dbReference type="Proteomes" id="UP000005426">
    <property type="component" value="Unassembled WGS sequence"/>
</dbReference>
<dbReference type="EMBL" id="ABDG02000026">
    <property type="protein sequence ID" value="EHK42790.1"/>
    <property type="molecule type" value="Genomic_DNA"/>
</dbReference>